<name>A0A8S4G1G5_PLUXY</name>
<evidence type="ECO:0000313" key="1">
    <source>
        <dbReference type="EMBL" id="CAG9134905.1"/>
    </source>
</evidence>
<accession>A0A8S4G1G5</accession>
<keyword evidence="2" id="KW-1185">Reference proteome</keyword>
<reference evidence="1" key="1">
    <citation type="submission" date="2020-11" db="EMBL/GenBank/DDBJ databases">
        <authorList>
            <person name="Whiteford S."/>
        </authorList>
    </citation>
    <scope>NUCLEOTIDE SEQUENCE</scope>
</reference>
<comment type="caution">
    <text evidence="1">The sequence shown here is derived from an EMBL/GenBank/DDBJ whole genome shotgun (WGS) entry which is preliminary data.</text>
</comment>
<sequence length="225" mass="25093">MFQILLRERLPVIPGQLFLHNTQFGYIVAGTAPSNSEGCSSQPSNFCNSISEAASIESLNRNINRFWECEKVPEKFIEANTEQELAEQIFNDTVVLENERFEVSLPLKQNYEDINLATCNVSCIVYRDTATRDTRHGDICALRDLLHRVTRLMLLIRSTAITRDMLGSPGTMHVPVVHLPPRASPCLTPPSPAARAALGSTRRPHFSPAARLCTQMLPDVNFASN</sequence>
<dbReference type="EMBL" id="CAJHNJ030000088">
    <property type="protein sequence ID" value="CAG9134905.1"/>
    <property type="molecule type" value="Genomic_DNA"/>
</dbReference>
<dbReference type="AlphaFoldDB" id="A0A8S4G1G5"/>
<organism evidence="1 2">
    <name type="scientific">Plutella xylostella</name>
    <name type="common">Diamondback moth</name>
    <name type="synonym">Plutella maculipennis</name>
    <dbReference type="NCBI Taxonomy" id="51655"/>
    <lineage>
        <taxon>Eukaryota</taxon>
        <taxon>Metazoa</taxon>
        <taxon>Ecdysozoa</taxon>
        <taxon>Arthropoda</taxon>
        <taxon>Hexapoda</taxon>
        <taxon>Insecta</taxon>
        <taxon>Pterygota</taxon>
        <taxon>Neoptera</taxon>
        <taxon>Endopterygota</taxon>
        <taxon>Lepidoptera</taxon>
        <taxon>Glossata</taxon>
        <taxon>Ditrysia</taxon>
        <taxon>Yponomeutoidea</taxon>
        <taxon>Plutellidae</taxon>
        <taxon>Plutella</taxon>
    </lineage>
</organism>
<proteinExistence type="predicted"/>
<dbReference type="Proteomes" id="UP000653454">
    <property type="component" value="Unassembled WGS sequence"/>
</dbReference>
<gene>
    <name evidence="1" type="ORF">PLXY2_LOCUS13146</name>
</gene>
<evidence type="ECO:0000313" key="2">
    <source>
        <dbReference type="Proteomes" id="UP000653454"/>
    </source>
</evidence>
<protein>
    <submittedName>
        <fullName evidence="1">(diamondback moth) hypothetical protein</fullName>
    </submittedName>
</protein>